<dbReference type="AlphaFoldDB" id="A0A844VZ15"/>
<evidence type="ECO:0000313" key="1">
    <source>
        <dbReference type="EMBL" id="MWB77006.1"/>
    </source>
</evidence>
<protein>
    <recommendedName>
        <fullName evidence="3">Lysylphosphatidylglycerol synthase TM region</fullName>
    </recommendedName>
</protein>
<name>A0A844VZ15_9RHOB</name>
<comment type="caution">
    <text evidence="1">The sequence shown here is derived from an EMBL/GenBank/DDBJ whole genome shotgun (WGS) entry which is preliminary data.</text>
</comment>
<evidence type="ECO:0008006" key="3">
    <source>
        <dbReference type="Google" id="ProtNLM"/>
    </source>
</evidence>
<dbReference type="EMBL" id="WNXQ01000002">
    <property type="protein sequence ID" value="MWB77006.1"/>
    <property type="molecule type" value="Genomic_DNA"/>
</dbReference>
<dbReference type="Proteomes" id="UP000443843">
    <property type="component" value="Unassembled WGS sequence"/>
</dbReference>
<feature type="non-terminal residue" evidence="1">
    <location>
        <position position="136"/>
    </location>
</feature>
<sequence length="136" mass="14091">MLRTSKARVAGRRAFRFALPVVLGLVCLWLLRDRLAGLEMAEIASAVRAVSPGQWLAAAGATALSFWAVGRYDAVIHRHLRTGLAPGVASRAGAAAVALSQVLGLGPVTGTLVRWRILPALDAVGAARVTAAVTAS</sequence>
<keyword evidence="2" id="KW-1185">Reference proteome</keyword>
<accession>A0A844VZ15</accession>
<evidence type="ECO:0000313" key="2">
    <source>
        <dbReference type="Proteomes" id="UP000443843"/>
    </source>
</evidence>
<gene>
    <name evidence="1" type="ORF">GLS40_03080</name>
</gene>
<proteinExistence type="predicted"/>
<reference evidence="1 2" key="1">
    <citation type="submission" date="2019-11" db="EMBL/GenBank/DDBJ databases">
        <title>Pseudooceanicola pacifica sp. nov., isolated from deep-sea sediment of the Pacific Ocean.</title>
        <authorList>
            <person name="Lyu L."/>
        </authorList>
    </citation>
    <scope>NUCLEOTIDE SEQUENCE [LARGE SCALE GENOMIC DNA]</scope>
    <source>
        <strain evidence="1 2">216_PA32_1</strain>
    </source>
</reference>
<organism evidence="1 2">
    <name type="scientific">Pseudooceanicola pacificus</name>
    <dbReference type="NCBI Taxonomy" id="2676438"/>
    <lineage>
        <taxon>Bacteria</taxon>
        <taxon>Pseudomonadati</taxon>
        <taxon>Pseudomonadota</taxon>
        <taxon>Alphaproteobacteria</taxon>
        <taxon>Rhodobacterales</taxon>
        <taxon>Paracoccaceae</taxon>
        <taxon>Pseudooceanicola</taxon>
    </lineage>
</organism>